<dbReference type="AlphaFoldDB" id="A0A0F9J5S1"/>
<proteinExistence type="predicted"/>
<dbReference type="EMBL" id="LAZR01010820">
    <property type="protein sequence ID" value="KKM64868.1"/>
    <property type="molecule type" value="Genomic_DNA"/>
</dbReference>
<name>A0A0F9J5S1_9ZZZZ</name>
<comment type="caution">
    <text evidence="1">The sequence shown here is derived from an EMBL/GenBank/DDBJ whole genome shotgun (WGS) entry which is preliminary data.</text>
</comment>
<gene>
    <name evidence="1" type="ORF">LCGC14_1497060</name>
</gene>
<sequence>MSGRNREGEHKQIIVQVSKLKTDIKTGGHNYPRDKSIGNLLTGWVVSGIEMARARFRRFNGTVGTRIHDAKGEHQVKKSKMQSTDAWFEDGLVRSSDDGPVMGSERRSRVASADSMANFILG</sequence>
<protein>
    <submittedName>
        <fullName evidence="1">Uncharacterized protein</fullName>
    </submittedName>
</protein>
<evidence type="ECO:0000313" key="1">
    <source>
        <dbReference type="EMBL" id="KKM64868.1"/>
    </source>
</evidence>
<reference evidence="1" key="1">
    <citation type="journal article" date="2015" name="Nature">
        <title>Complex archaea that bridge the gap between prokaryotes and eukaryotes.</title>
        <authorList>
            <person name="Spang A."/>
            <person name="Saw J.H."/>
            <person name="Jorgensen S.L."/>
            <person name="Zaremba-Niedzwiedzka K."/>
            <person name="Martijn J."/>
            <person name="Lind A.E."/>
            <person name="van Eijk R."/>
            <person name="Schleper C."/>
            <person name="Guy L."/>
            <person name="Ettema T.J."/>
        </authorList>
    </citation>
    <scope>NUCLEOTIDE SEQUENCE</scope>
</reference>
<accession>A0A0F9J5S1</accession>
<organism evidence="1">
    <name type="scientific">marine sediment metagenome</name>
    <dbReference type="NCBI Taxonomy" id="412755"/>
    <lineage>
        <taxon>unclassified sequences</taxon>
        <taxon>metagenomes</taxon>
        <taxon>ecological metagenomes</taxon>
    </lineage>
</organism>